<dbReference type="PANTHER" id="PTHR34295">
    <property type="entry name" value="BIOTIN TRANSPORTER BIOY"/>
    <property type="match status" value="1"/>
</dbReference>
<feature type="transmembrane region" description="Helical" evidence="3">
    <location>
        <begin position="85"/>
        <end position="103"/>
    </location>
</feature>
<sequence length="174" mass="18695">MNTKVKNMLYCALFACLIAILAQIQIALPTLVPITLQTLGVYLVSLLLKPKLAFISTLVYVFMGAIGLPVFGGFSGGLASLLGPSGGYIFSFPIMALVIALIVKRNEKLSFKIIALIIGTAVCYLIGTLWFIYVTNTSLIPALTMCVIPFLPGDTLKIIISIILANRLNSKIAN</sequence>
<keyword evidence="3" id="KW-0812">Transmembrane</keyword>
<dbReference type="AlphaFoldDB" id="A0A9D2BNA0"/>
<accession>A0A9D2BNA0</accession>
<feature type="transmembrane region" description="Helical" evidence="3">
    <location>
        <begin position="139"/>
        <end position="165"/>
    </location>
</feature>
<dbReference type="Gene3D" id="1.10.1760.20">
    <property type="match status" value="1"/>
</dbReference>
<dbReference type="InterPro" id="IPR003784">
    <property type="entry name" value="BioY"/>
</dbReference>
<dbReference type="GO" id="GO:0005886">
    <property type="term" value="C:plasma membrane"/>
    <property type="evidence" value="ECO:0007669"/>
    <property type="project" value="UniProtKB-SubCell"/>
</dbReference>
<name>A0A9D2BNA0_9FIRM</name>
<dbReference type="Pfam" id="PF02632">
    <property type="entry name" value="BioY"/>
    <property type="match status" value="1"/>
</dbReference>
<dbReference type="Proteomes" id="UP000886724">
    <property type="component" value="Unassembled WGS sequence"/>
</dbReference>
<keyword evidence="2 3" id="KW-0472">Membrane</keyword>
<feature type="transmembrane region" description="Helical" evidence="3">
    <location>
        <begin position="60"/>
        <end position="79"/>
    </location>
</feature>
<dbReference type="PIRSF" id="PIRSF016661">
    <property type="entry name" value="BioY"/>
    <property type="match status" value="1"/>
</dbReference>
<comment type="similarity">
    <text evidence="1 2">Belongs to the BioY family.</text>
</comment>
<comment type="caution">
    <text evidence="4">The sequence shown here is derived from an EMBL/GenBank/DDBJ whole genome shotgun (WGS) entry which is preliminary data.</text>
</comment>
<dbReference type="GO" id="GO:0015225">
    <property type="term" value="F:biotin transmembrane transporter activity"/>
    <property type="evidence" value="ECO:0007669"/>
    <property type="project" value="UniProtKB-UniRule"/>
</dbReference>
<keyword evidence="3" id="KW-1133">Transmembrane helix</keyword>
<dbReference type="PANTHER" id="PTHR34295:SF1">
    <property type="entry name" value="BIOTIN TRANSPORTER BIOY"/>
    <property type="match status" value="1"/>
</dbReference>
<organism evidence="4 5">
    <name type="scientific">Candidatus Erysipelatoclostridium merdavium</name>
    <dbReference type="NCBI Taxonomy" id="2838566"/>
    <lineage>
        <taxon>Bacteria</taxon>
        <taxon>Bacillati</taxon>
        <taxon>Bacillota</taxon>
        <taxon>Erysipelotrichia</taxon>
        <taxon>Erysipelotrichales</taxon>
        <taxon>Erysipelotrichales incertae sedis</taxon>
    </lineage>
</organism>
<reference evidence="4" key="1">
    <citation type="journal article" date="2021" name="PeerJ">
        <title>Extensive microbial diversity within the chicken gut microbiome revealed by metagenomics and culture.</title>
        <authorList>
            <person name="Gilroy R."/>
            <person name="Ravi A."/>
            <person name="Getino M."/>
            <person name="Pursley I."/>
            <person name="Horton D.L."/>
            <person name="Alikhan N.F."/>
            <person name="Baker D."/>
            <person name="Gharbi K."/>
            <person name="Hall N."/>
            <person name="Watson M."/>
            <person name="Adriaenssens E.M."/>
            <person name="Foster-Nyarko E."/>
            <person name="Jarju S."/>
            <person name="Secka A."/>
            <person name="Antonio M."/>
            <person name="Oren A."/>
            <person name="Chaudhuri R.R."/>
            <person name="La Ragione R."/>
            <person name="Hildebrand F."/>
            <person name="Pallen M.J."/>
        </authorList>
    </citation>
    <scope>NUCLEOTIDE SEQUENCE</scope>
    <source>
        <strain evidence="4">ChiGjej1B1-14440</strain>
    </source>
</reference>
<proteinExistence type="inferred from homology"/>
<feature type="transmembrane region" description="Helical" evidence="3">
    <location>
        <begin position="115"/>
        <end position="133"/>
    </location>
</feature>
<keyword evidence="2" id="KW-1003">Cell membrane</keyword>
<evidence type="ECO:0000313" key="4">
    <source>
        <dbReference type="EMBL" id="HIX81732.1"/>
    </source>
</evidence>
<evidence type="ECO:0000256" key="3">
    <source>
        <dbReference type="SAM" id="Phobius"/>
    </source>
</evidence>
<dbReference type="EMBL" id="DXET01000155">
    <property type="protein sequence ID" value="HIX81732.1"/>
    <property type="molecule type" value="Genomic_DNA"/>
</dbReference>
<gene>
    <name evidence="4" type="ORF">H9980_07160</name>
</gene>
<feature type="transmembrane region" description="Helical" evidence="3">
    <location>
        <begin position="7"/>
        <end position="24"/>
    </location>
</feature>
<evidence type="ECO:0000256" key="1">
    <source>
        <dbReference type="ARBA" id="ARBA00010692"/>
    </source>
</evidence>
<keyword evidence="2" id="KW-0813">Transport</keyword>
<evidence type="ECO:0000256" key="2">
    <source>
        <dbReference type="PIRNR" id="PIRNR016661"/>
    </source>
</evidence>
<protein>
    <recommendedName>
        <fullName evidence="2">Biotin transporter</fullName>
    </recommendedName>
</protein>
<comment type="subcellular location">
    <subcellularLocation>
        <location evidence="2">Cell membrane</location>
        <topology evidence="2">Multi-pass membrane protein</topology>
    </subcellularLocation>
</comment>
<evidence type="ECO:0000313" key="5">
    <source>
        <dbReference type="Proteomes" id="UP000886724"/>
    </source>
</evidence>
<reference evidence="4" key="2">
    <citation type="submission" date="2021-04" db="EMBL/GenBank/DDBJ databases">
        <authorList>
            <person name="Gilroy R."/>
        </authorList>
    </citation>
    <scope>NUCLEOTIDE SEQUENCE</scope>
    <source>
        <strain evidence="4">ChiGjej1B1-14440</strain>
    </source>
</reference>